<name>A0A0C5RQ04_9BACT</name>
<dbReference type="PATRIC" id="fig|42094.4.peg.529"/>
<feature type="compositionally biased region" description="Low complexity" evidence="1">
    <location>
        <begin position="80"/>
        <end position="99"/>
    </location>
</feature>
<evidence type="ECO:0000313" key="4">
    <source>
        <dbReference type="Proteomes" id="UP000032261"/>
    </source>
</evidence>
<feature type="region of interest" description="Disordered" evidence="1">
    <location>
        <begin position="33"/>
        <end position="258"/>
    </location>
</feature>
<dbReference type="Proteomes" id="UP000032261">
    <property type="component" value="Chromosome"/>
</dbReference>
<dbReference type="EMBL" id="CP009770">
    <property type="protein sequence ID" value="AJQ45459.1"/>
    <property type="molecule type" value="Genomic_DNA"/>
</dbReference>
<feature type="signal peptide" evidence="2">
    <location>
        <begin position="1"/>
        <end position="27"/>
    </location>
</feature>
<evidence type="ECO:0000313" key="3">
    <source>
        <dbReference type="EMBL" id="AJQ45459.1"/>
    </source>
</evidence>
<feature type="chain" id="PRO_5002182623" evidence="2">
    <location>
        <begin position="28"/>
        <end position="470"/>
    </location>
</feature>
<evidence type="ECO:0000256" key="2">
    <source>
        <dbReference type="SAM" id="SignalP"/>
    </source>
</evidence>
<dbReference type="HOGENOM" id="CLU_040544_0_0_14"/>
<dbReference type="STRING" id="42094.JM47_02665"/>
<evidence type="ECO:0000256" key="1">
    <source>
        <dbReference type="SAM" id="MobiDB-lite"/>
    </source>
</evidence>
<feature type="compositionally biased region" description="Polar residues" evidence="1">
    <location>
        <begin position="140"/>
        <end position="150"/>
    </location>
</feature>
<feature type="compositionally biased region" description="Low complexity" evidence="1">
    <location>
        <begin position="111"/>
        <end position="124"/>
    </location>
</feature>
<dbReference type="RefSeq" id="WP_208894871.1">
    <property type="nucleotide sequence ID" value="NZ_CP009770.1"/>
</dbReference>
<feature type="compositionally biased region" description="Polar residues" evidence="1">
    <location>
        <begin position="181"/>
        <end position="198"/>
    </location>
</feature>
<feature type="compositionally biased region" description="Polar residues" evidence="1">
    <location>
        <begin position="39"/>
        <end position="79"/>
    </location>
</feature>
<protein>
    <submittedName>
        <fullName evidence="3">Uncharacterized protein</fullName>
    </submittedName>
</protein>
<accession>A0A0C5RQ04</accession>
<reference evidence="3 4" key="1">
    <citation type="journal article" date="2015" name="Genome Announc.">
        <title>Genome Sequence of Ureaplasma diversum Strain ATCC 49782.</title>
        <authorList>
            <person name="Marques L.M."/>
            <person name="Guimaraes A.M."/>
            <person name="Martins H.B."/>
            <person name="Rezende I.S."/>
            <person name="Barbosa M.S."/>
            <person name="Campos G.B."/>
            <person name="do Nascimento N.C."/>
            <person name="Dos Santos A.P."/>
            <person name="Amorim A.T."/>
            <person name="Santos V.M."/>
            <person name="Messick J.B."/>
            <person name="Timenetsky J."/>
        </authorList>
    </citation>
    <scope>NUCLEOTIDE SEQUENCE [LARGE SCALE GENOMIC DNA]</scope>
    <source>
        <strain evidence="3 4">ATCC 49782</strain>
    </source>
</reference>
<keyword evidence="2" id="KW-0732">Signal</keyword>
<sequence>MSKFKNKKALALSVGAIMAGVSVIGVAAACAPTKAKPNKPSQGTQNPSQSGGTESTNPGSGNTTAPSGQGSENNTTNPSAGSTNTNPGATNTNPGATNPESGTKQEDPKTANPNNQAQPENPNNSGGDTNSKSDSKTEENNPSVGSGSNQEMKDDKTPNLGSKPSEDSMGSDQKGEKHGGTNDQNPSENQKVDPSSPGSGEKPDMQAESPKENDDSSSKQNEGKKGTEAPQDPNTESSSPQADENVKPAATASLDPNAKLTESNGDFVLPLKFQNANKKFVEVELVDNSNDETVIKSDKVEVKNNEATFKFEGIKLISKYKFKSIKLFDEINSNTSQTIKLSDELSQRIIDVNNMVLELAGFKRDAQKYPEITLKVSTKLFSQFDGKQFGFKIENNKRETEAATYFATVGPTKIWTRKLGESNGKTTFLIFTDFKYENEQGASNWYIKNLWFGNDTQKNNLLKDTIEFKS</sequence>
<feature type="compositionally biased region" description="Basic and acidic residues" evidence="1">
    <location>
        <begin position="201"/>
        <end position="227"/>
    </location>
</feature>
<dbReference type="PROSITE" id="PS51257">
    <property type="entry name" value="PROKAR_LIPOPROTEIN"/>
    <property type="match status" value="1"/>
</dbReference>
<dbReference type="KEGG" id="ude:JM47_02665"/>
<dbReference type="AlphaFoldDB" id="A0A0C5RQ04"/>
<feature type="compositionally biased region" description="Polar residues" evidence="1">
    <location>
        <begin position="232"/>
        <end position="242"/>
    </location>
</feature>
<gene>
    <name evidence="3" type="ORF">JM47_02665</name>
</gene>
<proteinExistence type="predicted"/>
<organism evidence="3 4">
    <name type="scientific">Ureaplasma diversum</name>
    <dbReference type="NCBI Taxonomy" id="42094"/>
    <lineage>
        <taxon>Bacteria</taxon>
        <taxon>Bacillati</taxon>
        <taxon>Mycoplasmatota</taxon>
        <taxon>Mycoplasmoidales</taxon>
        <taxon>Mycoplasmoidaceae</taxon>
        <taxon>Ureaplasma</taxon>
    </lineage>
</organism>